<accession>A0A1G8USZ4</accession>
<dbReference type="STRING" id="86666.SAMN04490247_2384"/>
<dbReference type="OrthoDB" id="188761at2"/>
<dbReference type="InterPro" id="IPR014284">
    <property type="entry name" value="RNA_pol_sigma-70_dom"/>
</dbReference>
<evidence type="ECO:0000259" key="5">
    <source>
        <dbReference type="Pfam" id="PF04542"/>
    </source>
</evidence>
<feature type="domain" description="RNA polymerase sigma factor 70 region 4 type 2" evidence="6">
    <location>
        <begin position="112"/>
        <end position="162"/>
    </location>
</feature>
<evidence type="ECO:0000313" key="7">
    <source>
        <dbReference type="EMBL" id="SDJ56996.1"/>
    </source>
</evidence>
<dbReference type="InterPro" id="IPR039425">
    <property type="entry name" value="RNA_pol_sigma-70-like"/>
</dbReference>
<dbReference type="GO" id="GO:0006352">
    <property type="term" value="P:DNA-templated transcription initiation"/>
    <property type="evidence" value="ECO:0007669"/>
    <property type="project" value="InterPro"/>
</dbReference>
<protein>
    <submittedName>
        <fullName evidence="7">RNA polymerase sigma-70 factor, ECF subfamily</fullName>
    </submittedName>
</protein>
<evidence type="ECO:0000259" key="6">
    <source>
        <dbReference type="Pfam" id="PF08281"/>
    </source>
</evidence>
<dbReference type="Pfam" id="PF08281">
    <property type="entry name" value="Sigma70_r4_2"/>
    <property type="match status" value="1"/>
</dbReference>
<dbReference type="SUPFAM" id="SSF88946">
    <property type="entry name" value="Sigma2 domain of RNA polymerase sigma factors"/>
    <property type="match status" value="1"/>
</dbReference>
<dbReference type="Gene3D" id="1.10.10.10">
    <property type="entry name" value="Winged helix-like DNA-binding domain superfamily/Winged helix DNA-binding domain"/>
    <property type="match status" value="1"/>
</dbReference>
<name>A0A1G8USZ4_9BACI</name>
<keyword evidence="2" id="KW-0805">Transcription regulation</keyword>
<dbReference type="NCBIfam" id="TIGR02937">
    <property type="entry name" value="sigma70-ECF"/>
    <property type="match status" value="1"/>
</dbReference>
<proteinExistence type="inferred from homology"/>
<evidence type="ECO:0000256" key="1">
    <source>
        <dbReference type="ARBA" id="ARBA00010641"/>
    </source>
</evidence>
<evidence type="ECO:0000256" key="2">
    <source>
        <dbReference type="ARBA" id="ARBA00023015"/>
    </source>
</evidence>
<dbReference type="Pfam" id="PF04542">
    <property type="entry name" value="Sigma70_r2"/>
    <property type="match status" value="1"/>
</dbReference>
<dbReference type="InterPro" id="IPR007627">
    <property type="entry name" value="RNA_pol_sigma70_r2"/>
</dbReference>
<dbReference type="InterPro" id="IPR013324">
    <property type="entry name" value="RNA_pol_sigma_r3/r4-like"/>
</dbReference>
<dbReference type="InterPro" id="IPR036388">
    <property type="entry name" value="WH-like_DNA-bd_sf"/>
</dbReference>
<gene>
    <name evidence="7" type="ORF">SAMN04490247_2384</name>
</gene>
<evidence type="ECO:0000256" key="4">
    <source>
        <dbReference type="ARBA" id="ARBA00023163"/>
    </source>
</evidence>
<dbReference type="SUPFAM" id="SSF88659">
    <property type="entry name" value="Sigma3 and sigma4 domains of RNA polymerase sigma factors"/>
    <property type="match status" value="1"/>
</dbReference>
<dbReference type="Gene3D" id="1.10.1740.10">
    <property type="match status" value="1"/>
</dbReference>
<keyword evidence="4" id="KW-0804">Transcription</keyword>
<dbReference type="PANTHER" id="PTHR43133">
    <property type="entry name" value="RNA POLYMERASE ECF-TYPE SIGMA FACTO"/>
    <property type="match status" value="1"/>
</dbReference>
<dbReference type="PANTHER" id="PTHR43133:SF60">
    <property type="entry name" value="RNA POLYMERASE SIGMA FACTOR SIGV"/>
    <property type="match status" value="1"/>
</dbReference>
<dbReference type="Proteomes" id="UP000199225">
    <property type="component" value="Unassembled WGS sequence"/>
</dbReference>
<keyword evidence="8" id="KW-1185">Reference proteome</keyword>
<comment type="similarity">
    <text evidence="1">Belongs to the sigma-70 factor family. ECF subfamily.</text>
</comment>
<dbReference type="GO" id="GO:0003677">
    <property type="term" value="F:DNA binding"/>
    <property type="evidence" value="ECO:0007669"/>
    <property type="project" value="InterPro"/>
</dbReference>
<dbReference type="InterPro" id="IPR013249">
    <property type="entry name" value="RNA_pol_sigma70_r4_t2"/>
</dbReference>
<keyword evidence="3" id="KW-0731">Sigma factor</keyword>
<sequence length="172" mass="20225">MFDKEGRLLRKAKKGDQRAFKKIYDKYAGYALRTAYAITKNDSDASDVVQETFIKVYRHLDSYDPGREFKPWFYRILLNESRRLLAKRKKREIPAEDELFERAAETSGDTGVREILDELDEHHRTVLTLKYLEGFSEKEIADLLELNVNTVKSRLFKARKKMRERIGGADDE</sequence>
<evidence type="ECO:0000313" key="8">
    <source>
        <dbReference type="Proteomes" id="UP000199225"/>
    </source>
</evidence>
<evidence type="ECO:0000256" key="3">
    <source>
        <dbReference type="ARBA" id="ARBA00023082"/>
    </source>
</evidence>
<dbReference type="GO" id="GO:0016987">
    <property type="term" value="F:sigma factor activity"/>
    <property type="evidence" value="ECO:0007669"/>
    <property type="project" value="UniProtKB-KW"/>
</dbReference>
<feature type="domain" description="RNA polymerase sigma-70 region 2" evidence="5">
    <location>
        <begin position="23"/>
        <end position="90"/>
    </location>
</feature>
<organism evidence="7 8">
    <name type="scientific">Salimicrobium halophilum</name>
    <dbReference type="NCBI Taxonomy" id="86666"/>
    <lineage>
        <taxon>Bacteria</taxon>
        <taxon>Bacillati</taxon>
        <taxon>Bacillota</taxon>
        <taxon>Bacilli</taxon>
        <taxon>Bacillales</taxon>
        <taxon>Bacillaceae</taxon>
        <taxon>Salimicrobium</taxon>
    </lineage>
</organism>
<dbReference type="InterPro" id="IPR013325">
    <property type="entry name" value="RNA_pol_sigma_r2"/>
</dbReference>
<dbReference type="CDD" id="cd06171">
    <property type="entry name" value="Sigma70_r4"/>
    <property type="match status" value="1"/>
</dbReference>
<dbReference type="EMBL" id="FNEV01000007">
    <property type="protein sequence ID" value="SDJ56996.1"/>
    <property type="molecule type" value="Genomic_DNA"/>
</dbReference>
<reference evidence="8" key="1">
    <citation type="submission" date="2016-10" db="EMBL/GenBank/DDBJ databases">
        <authorList>
            <person name="Varghese N."/>
            <person name="Submissions S."/>
        </authorList>
    </citation>
    <scope>NUCLEOTIDE SEQUENCE [LARGE SCALE GENOMIC DNA]</scope>
    <source>
        <strain evidence="8">DSM 4771</strain>
    </source>
</reference>
<dbReference type="AlphaFoldDB" id="A0A1G8USZ4"/>
<dbReference type="RefSeq" id="WP_093194089.1">
    <property type="nucleotide sequence ID" value="NZ_FNEV01000007.1"/>
</dbReference>